<name>G0U1E2_TRYVY</name>
<sequence length="424" mass="47159">MMPAKNTSGTQNIVGAVKRIRSESPTASPPANGGATLERSKAPSPPRSAELAAHSSSHSSTVPVPAARPRRAAERVNKTEESIWSQVVPFKRRTKDEDFRADDMFKFITWNVAGLRGLLKKDSSAIQKLLEEQKPDALCLQETKLNMDDPINETLGVVPGYQFVDHPCRSKKGYSGTRTYVKREVADEWRAVFVPGFGSLQSPLIGDGNDADDEGRVLTTYLGTDKGGGENFSLALVNTYVPNSGMGLERLPYRYQAFDVKMREHLRNMGKKCRPFMPAGGSSVVDNNGGNDEKPESQTTLPPLAGVIWAGDLNVAERDYDRYYAGNYISMQKCSGFTPEERSSFRETLRAVNAVDAFRELYPRAAPVYTFWSSRIGARMRDLGWRLDYFVVSAALTRRVIDCFTMPNVLGSDHCPVQLWLRKK</sequence>
<evidence type="ECO:0000256" key="8">
    <source>
        <dbReference type="RuleBase" id="RU362131"/>
    </source>
</evidence>
<comment type="similarity">
    <text evidence="1 8">Belongs to the DNA repair enzymes AP/ExoA family.</text>
</comment>
<evidence type="ECO:0000256" key="6">
    <source>
        <dbReference type="PIRSR" id="PIRSR604808-2"/>
    </source>
</evidence>
<feature type="binding site" evidence="6">
    <location>
        <position position="312"/>
    </location>
    <ligand>
        <name>Mg(2+)</name>
        <dbReference type="ChEBI" id="CHEBI:18420"/>
        <label>1</label>
    </ligand>
</feature>
<feature type="region of interest" description="Disordered" evidence="9">
    <location>
        <begin position="280"/>
        <end position="300"/>
    </location>
</feature>
<protein>
    <recommendedName>
        <fullName evidence="8">DNA-(apurinic or apyrimidinic site) endonuclease</fullName>
        <ecNumber evidence="8">3.1.-.-</ecNumber>
    </recommendedName>
</protein>
<feature type="binding site" evidence="6">
    <location>
        <position position="414"/>
    </location>
    <ligand>
        <name>Mg(2+)</name>
        <dbReference type="ChEBI" id="CHEBI:18420"/>
        <label>1</label>
    </ligand>
</feature>
<dbReference type="InterPro" id="IPR036691">
    <property type="entry name" value="Endo/exonu/phosph_ase_sf"/>
</dbReference>
<comment type="cofactor">
    <cofactor evidence="6 8">
        <name>Mg(2+)</name>
        <dbReference type="ChEBI" id="CHEBI:18420"/>
    </cofactor>
    <cofactor evidence="6 8">
        <name>Mn(2+)</name>
        <dbReference type="ChEBI" id="CHEBI:29035"/>
    </cofactor>
    <text evidence="6 8">Probably binds two magnesium or manganese ions per subunit.</text>
</comment>
<keyword evidence="8" id="KW-0234">DNA repair</keyword>
<evidence type="ECO:0000256" key="2">
    <source>
        <dbReference type="ARBA" id="ARBA00022723"/>
    </source>
</evidence>
<dbReference type="PROSITE" id="PS51435">
    <property type="entry name" value="AP_NUCLEASE_F1_4"/>
    <property type="match status" value="1"/>
</dbReference>
<feature type="site" description="Interaction with DNA substrate" evidence="7">
    <location>
        <position position="414"/>
    </location>
</feature>
<feature type="binding site" evidence="6">
    <location>
        <position position="111"/>
    </location>
    <ligand>
        <name>Mg(2+)</name>
        <dbReference type="ChEBI" id="CHEBI:18420"/>
        <label>1</label>
    </ligand>
</feature>
<organism evidence="11">
    <name type="scientific">Trypanosoma vivax (strain Y486)</name>
    <dbReference type="NCBI Taxonomy" id="1055687"/>
    <lineage>
        <taxon>Eukaryota</taxon>
        <taxon>Discoba</taxon>
        <taxon>Euglenozoa</taxon>
        <taxon>Kinetoplastea</taxon>
        <taxon>Metakinetoplastina</taxon>
        <taxon>Trypanosomatida</taxon>
        <taxon>Trypanosomatidae</taxon>
        <taxon>Trypanosoma</taxon>
        <taxon>Duttonella</taxon>
    </lineage>
</organism>
<dbReference type="PANTHER" id="PTHR22748">
    <property type="entry name" value="AP ENDONUCLEASE"/>
    <property type="match status" value="1"/>
</dbReference>
<dbReference type="NCBIfam" id="TIGR00633">
    <property type="entry name" value="xth"/>
    <property type="match status" value="1"/>
</dbReference>
<evidence type="ECO:0000256" key="3">
    <source>
        <dbReference type="ARBA" id="ARBA00022801"/>
    </source>
</evidence>
<evidence type="ECO:0000256" key="4">
    <source>
        <dbReference type="ARBA" id="ARBA00022842"/>
    </source>
</evidence>
<dbReference type="SUPFAM" id="SSF56219">
    <property type="entry name" value="DNase I-like"/>
    <property type="match status" value="1"/>
</dbReference>
<keyword evidence="6" id="KW-0464">Manganese</keyword>
<feature type="active site" description="Proton donor/acceptor" evidence="5">
    <location>
        <position position="312"/>
    </location>
</feature>
<keyword evidence="4 6" id="KW-0460">Magnesium</keyword>
<dbReference type="EMBL" id="HE573024">
    <property type="protein sequence ID" value="CCC49897.1"/>
    <property type="molecule type" value="Genomic_DNA"/>
</dbReference>
<dbReference type="VEuPathDB" id="TriTrypDB:TvY486_0805040"/>
<evidence type="ECO:0000256" key="7">
    <source>
        <dbReference type="PIRSR" id="PIRSR604808-3"/>
    </source>
</evidence>
<keyword evidence="11" id="KW-0255">Endonuclease</keyword>
<dbReference type="InterPro" id="IPR005135">
    <property type="entry name" value="Endo/exonuclease/phosphatase"/>
</dbReference>
<feature type="compositionally biased region" description="Low complexity" evidence="9">
    <location>
        <begin position="48"/>
        <end position="67"/>
    </location>
</feature>
<keyword evidence="11" id="KW-0540">Nuclease</keyword>
<accession>G0U1E2</accession>
<keyword evidence="3" id="KW-0378">Hydrolase</keyword>
<feature type="binding site" evidence="6">
    <location>
        <position position="314"/>
    </location>
    <ligand>
        <name>Mg(2+)</name>
        <dbReference type="ChEBI" id="CHEBI:18420"/>
        <label>1</label>
    </ligand>
</feature>
<feature type="compositionally biased region" description="Low complexity" evidence="9">
    <location>
        <begin position="280"/>
        <end position="290"/>
    </location>
</feature>
<feature type="compositionally biased region" description="Polar residues" evidence="9">
    <location>
        <begin position="1"/>
        <end position="13"/>
    </location>
</feature>
<reference evidence="11" key="1">
    <citation type="journal article" date="2012" name="Proc. Natl. Acad. Sci. U.S.A.">
        <title>Antigenic diversity is generated by distinct evolutionary mechanisms in African trypanosome species.</title>
        <authorList>
            <person name="Jackson A.P."/>
            <person name="Berry A."/>
            <person name="Aslett M."/>
            <person name="Allison H.C."/>
            <person name="Burton P."/>
            <person name="Vavrova-Anderson J."/>
            <person name="Brown R."/>
            <person name="Browne H."/>
            <person name="Corton N."/>
            <person name="Hauser H."/>
            <person name="Gamble J."/>
            <person name="Gilderthorp R."/>
            <person name="Marcello L."/>
            <person name="McQuillan J."/>
            <person name="Otto T.D."/>
            <person name="Quail M.A."/>
            <person name="Sanders M.J."/>
            <person name="van Tonder A."/>
            <person name="Ginger M.L."/>
            <person name="Field M.C."/>
            <person name="Barry J.D."/>
            <person name="Hertz-Fowler C."/>
            <person name="Berriman M."/>
        </authorList>
    </citation>
    <scope>NUCLEOTIDE SEQUENCE</scope>
    <source>
        <strain evidence="11">Y486</strain>
    </source>
</reference>
<dbReference type="GO" id="GO:0006284">
    <property type="term" value="P:base-excision repair"/>
    <property type="evidence" value="ECO:0007669"/>
    <property type="project" value="TreeGrafter"/>
</dbReference>
<dbReference type="EC" id="3.1.-.-" evidence="8"/>
<feature type="binding site" evidence="6">
    <location>
        <position position="142"/>
    </location>
    <ligand>
        <name>Mg(2+)</name>
        <dbReference type="ChEBI" id="CHEBI:18420"/>
        <label>1</label>
    </ligand>
</feature>
<evidence type="ECO:0000256" key="9">
    <source>
        <dbReference type="SAM" id="MobiDB-lite"/>
    </source>
</evidence>
<dbReference type="GO" id="GO:0016829">
    <property type="term" value="F:lyase activity"/>
    <property type="evidence" value="ECO:0007669"/>
    <property type="project" value="UniProtKB-KW"/>
</dbReference>
<dbReference type="OMA" id="SFWSQRI"/>
<keyword evidence="11" id="KW-0456">Lyase</keyword>
<dbReference type="InterPro" id="IPR004808">
    <property type="entry name" value="AP_endonuc_1"/>
</dbReference>
<feature type="active site" description="Proton acceptor" evidence="5">
    <location>
        <position position="414"/>
    </location>
</feature>
<dbReference type="PANTHER" id="PTHR22748:SF6">
    <property type="entry name" value="DNA-(APURINIC OR APYRIMIDINIC SITE) ENDONUCLEASE"/>
    <property type="match status" value="1"/>
</dbReference>
<dbReference type="CDD" id="cd09087">
    <property type="entry name" value="Ape1-like_AP-endo"/>
    <property type="match status" value="1"/>
</dbReference>
<dbReference type="Pfam" id="PF03372">
    <property type="entry name" value="Exo_endo_phos"/>
    <property type="match status" value="1"/>
</dbReference>
<feature type="region of interest" description="Disordered" evidence="9">
    <location>
        <begin position="1"/>
        <end position="77"/>
    </location>
</feature>
<evidence type="ECO:0000256" key="1">
    <source>
        <dbReference type="ARBA" id="ARBA00007092"/>
    </source>
</evidence>
<proteinExistence type="inferred from homology"/>
<feature type="active site" evidence="5">
    <location>
        <position position="240"/>
    </location>
</feature>
<keyword evidence="2 6" id="KW-0479">Metal-binding</keyword>
<evidence type="ECO:0000256" key="5">
    <source>
        <dbReference type="PIRSR" id="PIRSR604808-1"/>
    </source>
</evidence>
<dbReference type="GO" id="GO:0046872">
    <property type="term" value="F:metal ion binding"/>
    <property type="evidence" value="ECO:0007669"/>
    <property type="project" value="UniProtKB-KW"/>
</dbReference>
<keyword evidence="8" id="KW-0227">DNA damage</keyword>
<feature type="site" description="Important for catalytic activity" evidence="7">
    <location>
        <position position="388"/>
    </location>
</feature>
<dbReference type="AlphaFoldDB" id="G0U1E2"/>
<feature type="domain" description="Endonuclease/exonuclease/phosphatase" evidence="10">
    <location>
        <begin position="108"/>
        <end position="414"/>
    </location>
</feature>
<dbReference type="GO" id="GO:0008311">
    <property type="term" value="F:double-stranded DNA 3'-5' DNA exonuclease activity"/>
    <property type="evidence" value="ECO:0007669"/>
    <property type="project" value="TreeGrafter"/>
</dbReference>
<dbReference type="Gene3D" id="3.60.10.10">
    <property type="entry name" value="Endonuclease/exonuclease/phosphatase"/>
    <property type="match status" value="1"/>
</dbReference>
<evidence type="ECO:0000313" key="11">
    <source>
        <dbReference type="EMBL" id="CCC49897.1"/>
    </source>
</evidence>
<dbReference type="GO" id="GO:0008081">
    <property type="term" value="F:phosphoric diester hydrolase activity"/>
    <property type="evidence" value="ECO:0007669"/>
    <property type="project" value="TreeGrafter"/>
</dbReference>
<dbReference type="GO" id="GO:0005634">
    <property type="term" value="C:nucleus"/>
    <property type="evidence" value="ECO:0007669"/>
    <property type="project" value="TreeGrafter"/>
</dbReference>
<dbReference type="GO" id="GO:0003906">
    <property type="term" value="F:DNA-(apurinic or apyrimidinic site) endonuclease activity"/>
    <property type="evidence" value="ECO:0007669"/>
    <property type="project" value="TreeGrafter"/>
</dbReference>
<feature type="site" description="Transition state stabilizer" evidence="7">
    <location>
        <position position="314"/>
    </location>
</feature>
<gene>
    <name evidence="11" type="ORF">TVY486_0805040</name>
</gene>
<evidence type="ECO:0000259" key="10">
    <source>
        <dbReference type="Pfam" id="PF03372"/>
    </source>
</evidence>
<feature type="binding site" evidence="6">
    <location>
        <position position="413"/>
    </location>
    <ligand>
        <name>Mg(2+)</name>
        <dbReference type="ChEBI" id="CHEBI:18420"/>
        <label>1</label>
    </ligand>
</feature>